<reference evidence="2" key="1">
    <citation type="submission" date="2016-11" db="UniProtKB">
        <authorList>
            <consortium name="WormBaseParasite"/>
        </authorList>
    </citation>
    <scope>IDENTIFICATION</scope>
</reference>
<dbReference type="Proteomes" id="UP000095283">
    <property type="component" value="Unplaced"/>
</dbReference>
<sequence>MLGKDSYCSGKYGAKWIEKITNIFRGHVVLDVDLLSQRITLVGSPQNVKRAKSKIMIFVNENVHNFFCESQADIYAHLVDKHNGVGGGWRIENNVVVEAPLEENDALILAELHARFNIHEVKDIPYVNQSGLITSRITRFPYCQLISLFHYSVYYYNPMQWFLRFKWMMAQPAEYIRIGEVGADVDRDIGGRG</sequence>
<evidence type="ECO:0000313" key="2">
    <source>
        <dbReference type="WBParaSite" id="Hba_07827"/>
    </source>
</evidence>
<dbReference type="AlphaFoldDB" id="A0A1I7WRL8"/>
<keyword evidence="1" id="KW-1185">Reference proteome</keyword>
<proteinExistence type="predicted"/>
<accession>A0A1I7WRL8</accession>
<protein>
    <submittedName>
        <fullName evidence="2">HMA domain-containing protein</fullName>
    </submittedName>
</protein>
<organism evidence="1 2">
    <name type="scientific">Heterorhabditis bacteriophora</name>
    <name type="common">Entomopathogenic nematode worm</name>
    <dbReference type="NCBI Taxonomy" id="37862"/>
    <lineage>
        <taxon>Eukaryota</taxon>
        <taxon>Metazoa</taxon>
        <taxon>Ecdysozoa</taxon>
        <taxon>Nematoda</taxon>
        <taxon>Chromadorea</taxon>
        <taxon>Rhabditida</taxon>
        <taxon>Rhabditina</taxon>
        <taxon>Rhabditomorpha</taxon>
        <taxon>Strongyloidea</taxon>
        <taxon>Heterorhabditidae</taxon>
        <taxon>Heterorhabditis</taxon>
    </lineage>
</organism>
<dbReference type="WBParaSite" id="Hba_07827">
    <property type="protein sequence ID" value="Hba_07827"/>
    <property type="gene ID" value="Hba_07827"/>
</dbReference>
<name>A0A1I7WRL8_HETBA</name>
<evidence type="ECO:0000313" key="1">
    <source>
        <dbReference type="Proteomes" id="UP000095283"/>
    </source>
</evidence>